<dbReference type="Proteomes" id="UP000275078">
    <property type="component" value="Unassembled WGS sequence"/>
</dbReference>
<protein>
    <recommendedName>
        <fullName evidence="2">BAH domain-containing protein</fullName>
    </recommendedName>
</protein>
<feature type="compositionally biased region" description="Basic and acidic residues" evidence="1">
    <location>
        <begin position="194"/>
        <end position="212"/>
    </location>
</feature>
<evidence type="ECO:0000256" key="1">
    <source>
        <dbReference type="SAM" id="MobiDB-lite"/>
    </source>
</evidence>
<dbReference type="PROSITE" id="PS51038">
    <property type="entry name" value="BAH"/>
    <property type="match status" value="1"/>
</dbReference>
<dbReference type="GO" id="GO:0003682">
    <property type="term" value="F:chromatin binding"/>
    <property type="evidence" value="ECO:0007669"/>
    <property type="project" value="InterPro"/>
</dbReference>
<feature type="region of interest" description="Disordered" evidence="1">
    <location>
        <begin position="24"/>
        <end position="215"/>
    </location>
</feature>
<name>A0A3N4HF36_ASCIM</name>
<dbReference type="OrthoDB" id="10259622at2759"/>
<dbReference type="CDD" id="cd04370">
    <property type="entry name" value="BAH"/>
    <property type="match status" value="1"/>
</dbReference>
<dbReference type="InterPro" id="IPR043151">
    <property type="entry name" value="BAH_sf"/>
</dbReference>
<feature type="compositionally biased region" description="Acidic residues" evidence="1">
    <location>
        <begin position="109"/>
        <end position="126"/>
    </location>
</feature>
<dbReference type="STRING" id="1160509.A0A3N4HF36"/>
<proteinExistence type="predicted"/>
<dbReference type="PANTHER" id="PTHR46364">
    <property type="entry name" value="OS08G0421900 PROTEIN"/>
    <property type="match status" value="1"/>
</dbReference>
<feature type="compositionally biased region" description="Polar residues" evidence="1">
    <location>
        <begin position="53"/>
        <end position="63"/>
    </location>
</feature>
<feature type="region of interest" description="Disordered" evidence="1">
    <location>
        <begin position="492"/>
        <end position="518"/>
    </location>
</feature>
<reference evidence="3 4" key="1">
    <citation type="journal article" date="2018" name="Nat. Ecol. Evol.">
        <title>Pezizomycetes genomes reveal the molecular basis of ectomycorrhizal truffle lifestyle.</title>
        <authorList>
            <person name="Murat C."/>
            <person name="Payen T."/>
            <person name="Noel B."/>
            <person name="Kuo A."/>
            <person name="Morin E."/>
            <person name="Chen J."/>
            <person name="Kohler A."/>
            <person name="Krizsan K."/>
            <person name="Balestrini R."/>
            <person name="Da Silva C."/>
            <person name="Montanini B."/>
            <person name="Hainaut M."/>
            <person name="Levati E."/>
            <person name="Barry K.W."/>
            <person name="Belfiori B."/>
            <person name="Cichocki N."/>
            <person name="Clum A."/>
            <person name="Dockter R.B."/>
            <person name="Fauchery L."/>
            <person name="Guy J."/>
            <person name="Iotti M."/>
            <person name="Le Tacon F."/>
            <person name="Lindquist E.A."/>
            <person name="Lipzen A."/>
            <person name="Malagnac F."/>
            <person name="Mello A."/>
            <person name="Molinier V."/>
            <person name="Miyauchi S."/>
            <person name="Poulain J."/>
            <person name="Riccioni C."/>
            <person name="Rubini A."/>
            <person name="Sitrit Y."/>
            <person name="Splivallo R."/>
            <person name="Traeger S."/>
            <person name="Wang M."/>
            <person name="Zifcakova L."/>
            <person name="Wipf D."/>
            <person name="Zambonelli A."/>
            <person name="Paolocci F."/>
            <person name="Nowrousian M."/>
            <person name="Ottonello S."/>
            <person name="Baldrian P."/>
            <person name="Spatafora J.W."/>
            <person name="Henrissat B."/>
            <person name="Nagy L.G."/>
            <person name="Aury J.M."/>
            <person name="Wincker P."/>
            <person name="Grigoriev I.V."/>
            <person name="Bonfante P."/>
            <person name="Martin F.M."/>
        </authorList>
    </citation>
    <scope>NUCLEOTIDE SEQUENCE [LARGE SCALE GENOMIC DNA]</scope>
    <source>
        <strain evidence="3 4">RN42</strain>
    </source>
</reference>
<feature type="compositionally biased region" description="Low complexity" evidence="1">
    <location>
        <begin position="164"/>
        <end position="173"/>
    </location>
</feature>
<evidence type="ECO:0000313" key="4">
    <source>
        <dbReference type="Proteomes" id="UP000275078"/>
    </source>
</evidence>
<sequence length="575" mass="63048">MAPTKRKRQSGSSSLLQAAIRNVPLSSPIPDDEPFTFTAVASTVDNEEVEQENAVTETGVESTTADEDHTDAGNKPPTPSRSPSPVAEADNSFVSEKGDTNGTSTHDDAEAEHDDADADAEPDADYVPETVPSTAAATAPAEPAQEEPQSGSEDLPRKKRRTSRTTSKTTASTKSDKSDKPTKPTGKSKKGKGKRTEKDDRSEKEETPELFRNDQPFTVEVARLKKGAAGFSKLTPAKGSIVVAPKKGKGKGKSKSLDPEEMIAPAKALGDKTSLPPKQVVDREEIPDEAVWRIEPADTWNGLKRYKEFVMGSERFSVGDYVFINHNPPAPATTTSGSPDPTPVIAPEEAHWIARVLEIRAYSATHVFLRVYWMYWPDELPCGRQPYHGKRELVASNHMEVVDALTVNGRAEVGRWEEGDEEEALESLFWRQKLEFTRGVLCEVREHCSCHTYYNPDKRMFGCNAPSCGVWLHEECIISQLYALAHKHFSATTSASPAPTSTTSSKKGRKGSTAKKAPAMPALKELKEKYEVTMNIPEVEDGVKKPFTAVVKERATGEVWRVEKVPCLVCETPLS</sequence>
<dbReference type="InterPro" id="IPR001025">
    <property type="entry name" value="BAH_dom"/>
</dbReference>
<dbReference type="SMART" id="SM00439">
    <property type="entry name" value="BAH"/>
    <property type="match status" value="1"/>
</dbReference>
<feature type="compositionally biased region" description="Low complexity" evidence="1">
    <location>
        <begin position="127"/>
        <end position="150"/>
    </location>
</feature>
<dbReference type="AlphaFoldDB" id="A0A3N4HF36"/>
<keyword evidence="4" id="KW-1185">Reference proteome</keyword>
<feature type="domain" description="BAH" evidence="2">
    <location>
        <begin position="314"/>
        <end position="445"/>
    </location>
</feature>
<evidence type="ECO:0000313" key="3">
    <source>
        <dbReference type="EMBL" id="RPA72802.1"/>
    </source>
</evidence>
<evidence type="ECO:0000259" key="2">
    <source>
        <dbReference type="PROSITE" id="PS51038"/>
    </source>
</evidence>
<dbReference type="Gene3D" id="2.30.30.490">
    <property type="match status" value="1"/>
</dbReference>
<organism evidence="3 4">
    <name type="scientific">Ascobolus immersus RN42</name>
    <dbReference type="NCBI Taxonomy" id="1160509"/>
    <lineage>
        <taxon>Eukaryota</taxon>
        <taxon>Fungi</taxon>
        <taxon>Dikarya</taxon>
        <taxon>Ascomycota</taxon>
        <taxon>Pezizomycotina</taxon>
        <taxon>Pezizomycetes</taxon>
        <taxon>Pezizales</taxon>
        <taxon>Ascobolaceae</taxon>
        <taxon>Ascobolus</taxon>
    </lineage>
</organism>
<accession>A0A3N4HF36</accession>
<feature type="compositionally biased region" description="Low complexity" evidence="1">
    <location>
        <begin position="492"/>
        <end position="505"/>
    </location>
</feature>
<dbReference type="Pfam" id="PF01426">
    <property type="entry name" value="BAH"/>
    <property type="match status" value="1"/>
</dbReference>
<gene>
    <name evidence="3" type="ORF">BJ508DRAFT_419283</name>
</gene>
<dbReference type="EMBL" id="ML119845">
    <property type="protein sequence ID" value="RPA72802.1"/>
    <property type="molecule type" value="Genomic_DNA"/>
</dbReference>